<evidence type="ECO:0000256" key="1">
    <source>
        <dbReference type="ARBA" id="ARBA00004701"/>
    </source>
</evidence>
<feature type="binding site" evidence="10">
    <location>
        <position position="267"/>
    </location>
    <ligand>
        <name>NAD(+)</name>
        <dbReference type="ChEBI" id="CHEBI:57540"/>
    </ligand>
</feature>
<dbReference type="InterPro" id="IPR017476">
    <property type="entry name" value="UDP-Glc/GDP-Man"/>
</dbReference>
<evidence type="ECO:0000256" key="4">
    <source>
        <dbReference type="ARBA" id="ARBA00023002"/>
    </source>
</evidence>
<feature type="binding site" evidence="9">
    <location>
        <begin position="156"/>
        <end position="159"/>
    </location>
    <ligand>
        <name>substrate</name>
    </ligand>
</feature>
<dbReference type="SMART" id="SM00984">
    <property type="entry name" value="UDPG_MGDP_dh_C"/>
    <property type="match status" value="1"/>
</dbReference>
<dbReference type="Pfam" id="PF03720">
    <property type="entry name" value="UDPG_MGDP_dh_C"/>
    <property type="match status" value="1"/>
</dbReference>
<name>A0AA97FBH4_9EURY</name>
<sequence>MKITVIGGGYVGLVSAACFAELGNHVTVIEIDSKKVDMINAGVPPIYEKGLEELLKKHSGKNLVAKSDYNDISLSDISVICVGTPPLKDGSANLSYIKSAAGSIGGEIKKNPGHYHVVAVKSTVPPGTTENIVAKAVLEKTGGNQEDVGFVMNPEFLREGLAVEDFMNPDRVVIGSSDEKAGDVAEKMYENLCARILRTGLSAAEMIKYTSNAFLATKISFSNEIGNICKKLGIDVYEVMGGVGMDKRISPMFLNAGAGFGGSCFPKDVMALVSLAEKIGEKPVLLKSVLDVNETQPLKMVEILEKQTGSLKGKKIAVLGLAFKDNTDDIRESRSIPVIKELILRGALVSAYDPLASSEMRKIYPAINYSNTAGDALTDADGCLVMTEWPEFSRLSSEFDLMKDRVIIEGRRILDITDSEGICW</sequence>
<evidence type="ECO:0000256" key="7">
    <source>
        <dbReference type="PIRNR" id="PIRNR000124"/>
    </source>
</evidence>
<dbReference type="SUPFAM" id="SSF48179">
    <property type="entry name" value="6-phosphogluconate dehydrogenase C-terminal domain-like"/>
    <property type="match status" value="1"/>
</dbReference>
<dbReference type="GO" id="GO:0051287">
    <property type="term" value="F:NAD binding"/>
    <property type="evidence" value="ECO:0007669"/>
    <property type="project" value="InterPro"/>
</dbReference>
<feature type="domain" description="UDP-glucose/GDP-mannose dehydrogenase C-terminal" evidence="11">
    <location>
        <begin position="317"/>
        <end position="416"/>
    </location>
</feature>
<evidence type="ECO:0000256" key="10">
    <source>
        <dbReference type="PIRSR" id="PIRSR500134-3"/>
    </source>
</evidence>
<dbReference type="InterPro" id="IPR036220">
    <property type="entry name" value="UDP-Glc/GDP-Man_DH_C_sf"/>
</dbReference>
<dbReference type="SUPFAM" id="SSF51735">
    <property type="entry name" value="NAD(P)-binding Rossmann-fold domains"/>
    <property type="match status" value="1"/>
</dbReference>
<dbReference type="InterPro" id="IPR014027">
    <property type="entry name" value="UDP-Glc/GDP-Man_DH_C"/>
</dbReference>
<feature type="binding site" evidence="10">
    <location>
        <position position="84"/>
    </location>
    <ligand>
        <name>NAD(+)</name>
        <dbReference type="ChEBI" id="CHEBI:57540"/>
    </ligand>
</feature>
<comment type="similarity">
    <text evidence="2 7">Belongs to the UDP-glucose/GDP-mannose dehydrogenase family.</text>
</comment>
<feature type="binding site" evidence="9">
    <location>
        <position position="208"/>
    </location>
    <ligand>
        <name>substrate</name>
    </ligand>
</feature>
<dbReference type="EMBL" id="CP043875">
    <property type="protein sequence ID" value="WOF16375.1"/>
    <property type="molecule type" value="Genomic_DNA"/>
</dbReference>
<feature type="binding site" evidence="9">
    <location>
        <position position="324"/>
    </location>
    <ligand>
        <name>substrate</name>
    </ligand>
</feature>
<dbReference type="SUPFAM" id="SSF52413">
    <property type="entry name" value="UDP-glucose/GDP-mannose dehydrogenase C-terminal domain"/>
    <property type="match status" value="1"/>
</dbReference>
<dbReference type="KEGG" id="mefw:F1737_06470"/>
<feature type="binding site" evidence="9">
    <location>
        <position position="261"/>
    </location>
    <ligand>
        <name>substrate</name>
    </ligand>
</feature>
<evidence type="ECO:0000256" key="3">
    <source>
        <dbReference type="ARBA" id="ARBA00012954"/>
    </source>
</evidence>
<dbReference type="GeneID" id="85229796"/>
<dbReference type="Pfam" id="PF03721">
    <property type="entry name" value="UDPG_MGDP_dh_N"/>
    <property type="match status" value="1"/>
</dbReference>
<evidence type="ECO:0000259" key="11">
    <source>
        <dbReference type="SMART" id="SM00984"/>
    </source>
</evidence>
<evidence type="ECO:0000256" key="6">
    <source>
        <dbReference type="ARBA" id="ARBA00047473"/>
    </source>
</evidence>
<dbReference type="PIRSF" id="PIRSF500134">
    <property type="entry name" value="UDPglc_DH_bac"/>
    <property type="match status" value="1"/>
</dbReference>
<dbReference type="GO" id="GO:0000271">
    <property type="term" value="P:polysaccharide biosynthetic process"/>
    <property type="evidence" value="ECO:0007669"/>
    <property type="project" value="InterPro"/>
</dbReference>
<organism evidence="12 13">
    <name type="scientific">Methanochimaera problematica</name>
    <dbReference type="NCBI Taxonomy" id="2609417"/>
    <lineage>
        <taxon>Archaea</taxon>
        <taxon>Methanobacteriati</taxon>
        <taxon>Methanobacteriota</taxon>
        <taxon>Stenosarchaea group</taxon>
        <taxon>Methanomicrobia</taxon>
        <taxon>Methanomicrobiales</taxon>
        <taxon>Methanomicrobiaceae</taxon>
        <taxon>Methanochimaera</taxon>
    </lineage>
</organism>
<evidence type="ECO:0000256" key="9">
    <source>
        <dbReference type="PIRSR" id="PIRSR500134-2"/>
    </source>
</evidence>
<evidence type="ECO:0000256" key="8">
    <source>
        <dbReference type="PIRSR" id="PIRSR500134-1"/>
    </source>
</evidence>
<dbReference type="InterPro" id="IPR008927">
    <property type="entry name" value="6-PGluconate_DH-like_C_sf"/>
</dbReference>
<dbReference type="EC" id="1.1.1.22" evidence="3 7"/>
<dbReference type="InterPro" id="IPR028357">
    <property type="entry name" value="UDPglc_DH_bac"/>
</dbReference>
<keyword evidence="5 7" id="KW-0520">NAD</keyword>
<comment type="catalytic activity">
    <reaction evidence="6 7">
        <text>UDP-alpha-D-glucose + 2 NAD(+) + H2O = UDP-alpha-D-glucuronate + 2 NADH + 3 H(+)</text>
        <dbReference type="Rhea" id="RHEA:23596"/>
        <dbReference type="ChEBI" id="CHEBI:15377"/>
        <dbReference type="ChEBI" id="CHEBI:15378"/>
        <dbReference type="ChEBI" id="CHEBI:57540"/>
        <dbReference type="ChEBI" id="CHEBI:57945"/>
        <dbReference type="ChEBI" id="CHEBI:58052"/>
        <dbReference type="ChEBI" id="CHEBI:58885"/>
        <dbReference type="EC" id="1.1.1.22"/>
    </reaction>
</comment>
<reference evidence="12 13" key="1">
    <citation type="submission" date="2019-09" db="EMBL/GenBank/DDBJ databases">
        <title>The complete genome of Methanoplanus sp. FWC-SCC4.</title>
        <authorList>
            <person name="Chen S.-C."/>
            <person name="Zhou Y.-Z."/>
            <person name="Lai M.-C."/>
        </authorList>
    </citation>
    <scope>NUCLEOTIDE SEQUENCE [LARGE SCALE GENOMIC DNA]</scope>
    <source>
        <strain evidence="12 13">FWC-SCC4</strain>
    </source>
</reference>
<keyword evidence="13" id="KW-1185">Reference proteome</keyword>
<dbReference type="InterPro" id="IPR036291">
    <property type="entry name" value="NAD(P)-bd_dom_sf"/>
</dbReference>
<feature type="binding site" evidence="10">
    <location>
        <position position="123"/>
    </location>
    <ligand>
        <name>NAD(+)</name>
        <dbReference type="ChEBI" id="CHEBI:57540"/>
    </ligand>
</feature>
<dbReference type="PROSITE" id="PS51257">
    <property type="entry name" value="PROKAR_LIPOPROTEIN"/>
    <property type="match status" value="1"/>
</dbReference>
<dbReference type="RefSeq" id="WP_317135788.1">
    <property type="nucleotide sequence ID" value="NZ_CP043875.1"/>
</dbReference>
<feature type="binding site" evidence="10">
    <location>
        <position position="159"/>
    </location>
    <ligand>
        <name>NAD(+)</name>
        <dbReference type="ChEBI" id="CHEBI:57540"/>
    </ligand>
</feature>
<dbReference type="InterPro" id="IPR001732">
    <property type="entry name" value="UDP-Glc/GDP-Man_DH_N"/>
</dbReference>
<dbReference type="PANTHER" id="PTHR43750">
    <property type="entry name" value="UDP-GLUCOSE 6-DEHYDROGENASE TUAD"/>
    <property type="match status" value="1"/>
</dbReference>
<evidence type="ECO:0000256" key="2">
    <source>
        <dbReference type="ARBA" id="ARBA00006601"/>
    </source>
</evidence>
<dbReference type="Gene3D" id="3.40.50.720">
    <property type="entry name" value="NAD(P)-binding Rossmann-like Domain"/>
    <property type="match status" value="2"/>
</dbReference>
<accession>A0AA97FBH4</accession>
<gene>
    <name evidence="12" type="ORF">F1737_06470</name>
</gene>
<dbReference type="Proteomes" id="UP001301797">
    <property type="component" value="Chromosome"/>
</dbReference>
<comment type="pathway">
    <text evidence="1">Nucleotide-sugar biosynthesis; UDP-alpha-D-glucuronate biosynthesis; UDP-alpha-D-glucuronate from UDP-alpha-D-glucose: step 1/1.</text>
</comment>
<proteinExistence type="inferred from homology"/>
<dbReference type="Gene3D" id="1.20.5.100">
    <property type="entry name" value="Cytochrome c1, transmembrane anchor, C-terminal"/>
    <property type="match status" value="1"/>
</dbReference>
<feature type="binding site" evidence="10">
    <location>
        <position position="35"/>
    </location>
    <ligand>
        <name>NAD(+)</name>
        <dbReference type="ChEBI" id="CHEBI:57540"/>
    </ligand>
</feature>
<keyword evidence="4 7" id="KW-0560">Oxidoreductase</keyword>
<dbReference type="Pfam" id="PF00984">
    <property type="entry name" value="UDPG_MGDP_dh"/>
    <property type="match status" value="1"/>
</dbReference>
<dbReference type="InterPro" id="IPR014026">
    <property type="entry name" value="UDP-Glc/GDP-Man_DH_dimer"/>
</dbReference>
<feature type="active site" description="Nucleophile" evidence="8">
    <location>
        <position position="264"/>
    </location>
</feature>
<feature type="binding site" evidence="9">
    <location>
        <begin position="253"/>
        <end position="257"/>
    </location>
    <ligand>
        <name>substrate</name>
    </ligand>
</feature>
<feature type="binding site" evidence="10">
    <location>
        <position position="331"/>
    </location>
    <ligand>
        <name>NAD(+)</name>
        <dbReference type="ChEBI" id="CHEBI:57540"/>
    </ligand>
</feature>
<evidence type="ECO:0000256" key="5">
    <source>
        <dbReference type="ARBA" id="ARBA00023027"/>
    </source>
</evidence>
<protein>
    <recommendedName>
        <fullName evidence="3 7">UDP-glucose 6-dehydrogenase</fullName>
        <ecNumber evidence="3 7">1.1.1.22</ecNumber>
    </recommendedName>
</protein>
<dbReference type="NCBIfam" id="TIGR03026">
    <property type="entry name" value="NDP-sugDHase"/>
    <property type="match status" value="1"/>
</dbReference>
<dbReference type="PIRSF" id="PIRSF000124">
    <property type="entry name" value="UDPglc_GDPman_dh"/>
    <property type="match status" value="1"/>
</dbReference>
<dbReference type="AlphaFoldDB" id="A0AA97FBH4"/>
<dbReference type="PANTHER" id="PTHR43750:SF3">
    <property type="entry name" value="UDP-GLUCOSE 6-DEHYDROGENASE TUAD"/>
    <property type="match status" value="1"/>
</dbReference>
<evidence type="ECO:0000313" key="13">
    <source>
        <dbReference type="Proteomes" id="UP001301797"/>
    </source>
</evidence>
<dbReference type="GO" id="GO:0003979">
    <property type="term" value="F:UDP-glucose 6-dehydrogenase activity"/>
    <property type="evidence" value="ECO:0007669"/>
    <property type="project" value="UniProtKB-EC"/>
</dbReference>
<evidence type="ECO:0000313" key="12">
    <source>
        <dbReference type="EMBL" id="WOF16375.1"/>
    </source>
</evidence>